<evidence type="ECO:0000313" key="1">
    <source>
        <dbReference type="EMBL" id="CAK9016024.1"/>
    </source>
</evidence>
<organism evidence="1 2">
    <name type="scientific">Durusdinium trenchii</name>
    <dbReference type="NCBI Taxonomy" id="1381693"/>
    <lineage>
        <taxon>Eukaryota</taxon>
        <taxon>Sar</taxon>
        <taxon>Alveolata</taxon>
        <taxon>Dinophyceae</taxon>
        <taxon>Suessiales</taxon>
        <taxon>Symbiodiniaceae</taxon>
        <taxon>Durusdinium</taxon>
    </lineage>
</organism>
<dbReference type="EMBL" id="CAXAMM010008002">
    <property type="protein sequence ID" value="CAK9016024.1"/>
    <property type="molecule type" value="Genomic_DNA"/>
</dbReference>
<proteinExistence type="predicted"/>
<protein>
    <submittedName>
        <fullName evidence="1">Uncharacterized protein</fullName>
    </submittedName>
</protein>
<dbReference type="Proteomes" id="UP001642464">
    <property type="component" value="Unassembled WGS sequence"/>
</dbReference>
<gene>
    <name evidence="1" type="ORF">SCF082_LOCUS13001</name>
</gene>
<reference evidence="1 2" key="1">
    <citation type="submission" date="2024-02" db="EMBL/GenBank/DDBJ databases">
        <authorList>
            <person name="Chen Y."/>
            <person name="Shah S."/>
            <person name="Dougan E. K."/>
            <person name="Thang M."/>
            <person name="Chan C."/>
        </authorList>
    </citation>
    <scope>NUCLEOTIDE SEQUENCE [LARGE SCALE GENOMIC DNA]</scope>
</reference>
<comment type="caution">
    <text evidence="1">The sequence shown here is derived from an EMBL/GenBank/DDBJ whole genome shotgun (WGS) entry which is preliminary data.</text>
</comment>
<evidence type="ECO:0000313" key="2">
    <source>
        <dbReference type="Proteomes" id="UP001642464"/>
    </source>
</evidence>
<sequence length="115" mass="12538">MMSTPYLLRILVLQNPRCSLGCSGLCSACLWAQQNGKLCQPTLAPRALGESRCKSELEDLKEQLQAALLAAQKAESSAEAAMLERRNLQIEREELRDHLAGLPPSAAPSKCCTLQ</sequence>
<name>A0ABP0JNV8_9DINO</name>
<accession>A0ABP0JNV8</accession>
<keyword evidence="2" id="KW-1185">Reference proteome</keyword>